<evidence type="ECO:0000256" key="3">
    <source>
        <dbReference type="ARBA" id="ARBA00022679"/>
    </source>
</evidence>
<gene>
    <name evidence="16" type="ORF">PHJA_000440000</name>
</gene>
<dbReference type="GO" id="GO:0033612">
    <property type="term" value="F:receptor serine/threonine kinase binding"/>
    <property type="evidence" value="ECO:0007669"/>
    <property type="project" value="TreeGrafter"/>
</dbReference>
<feature type="binding site" evidence="12">
    <location>
        <position position="604"/>
    </location>
    <ligand>
        <name>ATP</name>
        <dbReference type="ChEBI" id="CHEBI:30616"/>
    </ligand>
</feature>
<dbReference type="InterPro" id="IPR017441">
    <property type="entry name" value="Protein_kinase_ATP_BS"/>
</dbReference>
<dbReference type="SUPFAM" id="SSF52047">
    <property type="entry name" value="RNI-like"/>
    <property type="match status" value="1"/>
</dbReference>
<dbReference type="InterPro" id="IPR001611">
    <property type="entry name" value="Leu-rich_rpt"/>
</dbReference>
<evidence type="ECO:0000256" key="11">
    <source>
        <dbReference type="ARBA" id="ARBA00023180"/>
    </source>
</evidence>
<organism evidence="16 17">
    <name type="scientific">Phtheirospermum japonicum</name>
    <dbReference type="NCBI Taxonomy" id="374723"/>
    <lineage>
        <taxon>Eukaryota</taxon>
        <taxon>Viridiplantae</taxon>
        <taxon>Streptophyta</taxon>
        <taxon>Embryophyta</taxon>
        <taxon>Tracheophyta</taxon>
        <taxon>Spermatophyta</taxon>
        <taxon>Magnoliopsida</taxon>
        <taxon>eudicotyledons</taxon>
        <taxon>Gunneridae</taxon>
        <taxon>Pentapetalae</taxon>
        <taxon>asterids</taxon>
        <taxon>lamiids</taxon>
        <taxon>Lamiales</taxon>
        <taxon>Orobanchaceae</taxon>
        <taxon>Orobanchaceae incertae sedis</taxon>
        <taxon>Phtheirospermum</taxon>
    </lineage>
</organism>
<dbReference type="FunFam" id="3.80.10.10:FF:000221">
    <property type="entry name" value="Leucine-rich repeat receptor-like protein kinase PXL1"/>
    <property type="match status" value="1"/>
</dbReference>
<dbReference type="PANTHER" id="PTHR48056:SF26">
    <property type="entry name" value="MDIS1-INTERACTING RECEPTOR LIKE KINASE 1"/>
    <property type="match status" value="1"/>
</dbReference>
<dbReference type="PROSITE" id="PS50011">
    <property type="entry name" value="PROTEIN_KINASE_DOM"/>
    <property type="match status" value="1"/>
</dbReference>
<evidence type="ECO:0000256" key="6">
    <source>
        <dbReference type="ARBA" id="ARBA00022741"/>
    </source>
</evidence>
<dbReference type="SUPFAM" id="SSF52058">
    <property type="entry name" value="L domain-like"/>
    <property type="match status" value="1"/>
</dbReference>
<evidence type="ECO:0000256" key="5">
    <source>
        <dbReference type="ARBA" id="ARBA00022737"/>
    </source>
</evidence>
<evidence type="ECO:0000256" key="9">
    <source>
        <dbReference type="ARBA" id="ARBA00022989"/>
    </source>
</evidence>
<dbReference type="Pfam" id="PF00069">
    <property type="entry name" value="Pkinase"/>
    <property type="match status" value="1"/>
</dbReference>
<dbReference type="Pfam" id="PF23598">
    <property type="entry name" value="LRR_14"/>
    <property type="match status" value="1"/>
</dbReference>
<evidence type="ECO:0000256" key="14">
    <source>
        <dbReference type="SAM" id="Phobius"/>
    </source>
</evidence>
<comment type="caution">
    <text evidence="16">The sequence shown here is derived from an EMBL/GenBank/DDBJ whole genome shotgun (WGS) entry which is preliminary data.</text>
</comment>
<keyword evidence="3" id="KW-0808">Transferase</keyword>
<dbReference type="GO" id="GO:0051707">
    <property type="term" value="P:response to other organism"/>
    <property type="evidence" value="ECO:0007669"/>
    <property type="project" value="UniProtKB-ARBA"/>
</dbReference>
<dbReference type="GO" id="GO:0016020">
    <property type="term" value="C:membrane"/>
    <property type="evidence" value="ECO:0007669"/>
    <property type="project" value="UniProtKB-SubCell"/>
</dbReference>
<dbReference type="InterPro" id="IPR011009">
    <property type="entry name" value="Kinase-like_dom_sf"/>
</dbReference>
<evidence type="ECO:0000256" key="10">
    <source>
        <dbReference type="ARBA" id="ARBA00023136"/>
    </source>
</evidence>
<dbReference type="Pfam" id="PF00560">
    <property type="entry name" value="LRR_1"/>
    <property type="match status" value="5"/>
</dbReference>
<keyword evidence="4 14" id="KW-0812">Transmembrane</keyword>
<name>A0A830BCK6_9LAMI</name>
<dbReference type="SMART" id="SM00369">
    <property type="entry name" value="LRR_TYP"/>
    <property type="match status" value="7"/>
</dbReference>
<dbReference type="PROSITE" id="PS00107">
    <property type="entry name" value="PROTEIN_KINASE_ATP"/>
    <property type="match status" value="1"/>
</dbReference>
<keyword evidence="7 16" id="KW-0418">Kinase</keyword>
<dbReference type="Gene3D" id="1.10.510.10">
    <property type="entry name" value="Transferase(Phosphotransferase) domain 1"/>
    <property type="match status" value="1"/>
</dbReference>
<evidence type="ECO:0000313" key="16">
    <source>
        <dbReference type="EMBL" id="GFP82969.1"/>
    </source>
</evidence>
<evidence type="ECO:0000256" key="2">
    <source>
        <dbReference type="ARBA" id="ARBA00022614"/>
    </source>
</evidence>
<feature type="domain" description="Protein kinase" evidence="15">
    <location>
        <begin position="574"/>
        <end position="858"/>
    </location>
</feature>
<comment type="subcellular location">
    <subcellularLocation>
        <location evidence="1">Membrane</location>
        <topology evidence="1">Single-pass membrane protein</topology>
    </subcellularLocation>
</comment>
<dbReference type="PROSITE" id="PS00108">
    <property type="entry name" value="PROTEIN_KINASE_ST"/>
    <property type="match status" value="1"/>
</dbReference>
<evidence type="ECO:0000256" key="13">
    <source>
        <dbReference type="SAM" id="MobiDB-lite"/>
    </source>
</evidence>
<dbReference type="FunFam" id="1.10.510.10:FF:000400">
    <property type="entry name" value="MDIS1-interacting receptor like kinase 1"/>
    <property type="match status" value="1"/>
</dbReference>
<dbReference type="Gene3D" id="3.30.200.20">
    <property type="entry name" value="Phosphorylase Kinase, domain 1"/>
    <property type="match status" value="1"/>
</dbReference>
<dbReference type="AlphaFoldDB" id="A0A830BCK6"/>
<keyword evidence="11" id="KW-0325">Glycoprotein</keyword>
<dbReference type="GO" id="GO:0004672">
    <property type="term" value="F:protein kinase activity"/>
    <property type="evidence" value="ECO:0007669"/>
    <property type="project" value="InterPro"/>
</dbReference>
<dbReference type="FunFam" id="3.80.10.10:FF:000410">
    <property type="entry name" value="Leucine-rich repeat receptor-like protein kinase PXL1"/>
    <property type="match status" value="1"/>
</dbReference>
<keyword evidence="8 12" id="KW-0067">ATP-binding</keyword>
<dbReference type="PANTHER" id="PTHR48056">
    <property type="entry name" value="LRR RECEPTOR-LIKE SERINE/THREONINE-PROTEIN KINASE-RELATED"/>
    <property type="match status" value="1"/>
</dbReference>
<keyword evidence="16" id="KW-0675">Receptor</keyword>
<dbReference type="InterPro" id="IPR055414">
    <property type="entry name" value="LRR_R13L4/SHOC2-like"/>
</dbReference>
<evidence type="ECO:0000313" key="17">
    <source>
        <dbReference type="Proteomes" id="UP000653305"/>
    </source>
</evidence>
<dbReference type="PRINTS" id="PR00019">
    <property type="entry name" value="LEURICHRPT"/>
</dbReference>
<dbReference type="Pfam" id="PF13855">
    <property type="entry name" value="LRR_8"/>
    <property type="match status" value="2"/>
</dbReference>
<dbReference type="InterPro" id="IPR032675">
    <property type="entry name" value="LRR_dom_sf"/>
</dbReference>
<dbReference type="EMBL" id="BMAC01000055">
    <property type="protein sequence ID" value="GFP82969.1"/>
    <property type="molecule type" value="Genomic_DNA"/>
</dbReference>
<keyword evidence="5" id="KW-0677">Repeat</keyword>
<dbReference type="Gene3D" id="3.80.10.10">
    <property type="entry name" value="Ribonuclease Inhibitor"/>
    <property type="match status" value="3"/>
</dbReference>
<feature type="compositionally biased region" description="Polar residues" evidence="13">
    <location>
        <begin position="861"/>
        <end position="882"/>
    </location>
</feature>
<evidence type="ECO:0000256" key="8">
    <source>
        <dbReference type="ARBA" id="ARBA00022840"/>
    </source>
</evidence>
<keyword evidence="2" id="KW-0433">Leucine-rich repeat</keyword>
<keyword evidence="9 14" id="KW-1133">Transmembrane helix</keyword>
<dbReference type="GO" id="GO:0006952">
    <property type="term" value="P:defense response"/>
    <property type="evidence" value="ECO:0007669"/>
    <property type="project" value="UniProtKB-ARBA"/>
</dbReference>
<dbReference type="SMART" id="SM00220">
    <property type="entry name" value="S_TKc"/>
    <property type="match status" value="1"/>
</dbReference>
<sequence length="882" mass="96664">MNLTGTISNEIQGLKSLFTLNLCCNSFSSPLPNSLSSLTSLQTLDISQNLFTDHFPYLSNLTMIESLDLRGNFFEGSIPRIYKNLRSLRYLGLSGNNLTGAIPSELGELSSLETIVLGYNEFEGEIPKEIGNLTNLKYLDLAIANLGGSIPAELGELTKLETVFLYQNKFEGKIPPEIGNLTSLQFLDLSDNMLSGEIPSEIINLENLKLLNLMCNRLSGSVPPGISRLSKLEVFELWNNTLSGELPSDLGENGPLQWLDISSNSFSGQIPNSLCAKGNLTKLILFNNAFSGPIPASLSTCATLVRVRMQNNFLNGTIPVGFGKLEKLQRLELANNSLTGQIPNDLSSSNSLSSIDLSNNDLFGEIPDQFQDCPGLTILDLSSNSFSGNIPASIASCEKLVTLNLRNNRLNGPIPKPISVMPALAVLDLSNNSLTGGIPENFGNSPALEMLNVSYNGLSGPVPSNGLLRTINPSDLIGNPGLCGGLLPPCSKNSAYKLKQPGPHGKNVVRGLIIGFLTLFVFVLSVVGARFLHKKWRDGNFFEERLETGNKEWPWRLMAFQRLDFSTNDILGCIKDSNVIGAGATGTVYKAEIQRLNTTIAVKKLWRTSISDPEMGGSDYFVGEVNLLGRLRHRNIVRLLGFLHNDMDTMIVYEFVQNGSLGEALHGKKAGNLLVDWVSRYNIAVGVAQGLAYLHHDCYPPVIHRDVKANNILLDANLEARIADFGLAKMMIKKDETVSMVAGSYGYIAPEYGYSLKVDEKSDIYSYGVVLMELLTGKKPLDPEFGESVDIVEWIRRKMRNNEPLEEALDPNVGNTKHVQEEMLLVLRFAILCTAKKPKDRPSMRDVLSMLGEAKPRRKSGTSNQDNANRLVFSNSPVNGLL</sequence>
<dbReference type="GO" id="GO:0005524">
    <property type="term" value="F:ATP binding"/>
    <property type="evidence" value="ECO:0007669"/>
    <property type="project" value="UniProtKB-UniRule"/>
</dbReference>
<keyword evidence="10 14" id="KW-0472">Membrane</keyword>
<dbReference type="InterPro" id="IPR008271">
    <property type="entry name" value="Ser/Thr_kinase_AS"/>
</dbReference>
<accession>A0A830BCK6</accession>
<dbReference type="SUPFAM" id="SSF56112">
    <property type="entry name" value="Protein kinase-like (PK-like)"/>
    <property type="match status" value="1"/>
</dbReference>
<feature type="transmembrane region" description="Helical" evidence="14">
    <location>
        <begin position="508"/>
        <end position="532"/>
    </location>
</feature>
<evidence type="ECO:0000256" key="12">
    <source>
        <dbReference type="PROSITE-ProRule" id="PRU10141"/>
    </source>
</evidence>
<dbReference type="FunFam" id="3.80.10.10:FF:000095">
    <property type="entry name" value="LRR receptor-like serine/threonine-protein kinase GSO1"/>
    <property type="match status" value="1"/>
</dbReference>
<evidence type="ECO:0000256" key="7">
    <source>
        <dbReference type="ARBA" id="ARBA00022777"/>
    </source>
</evidence>
<dbReference type="OrthoDB" id="676979at2759"/>
<keyword evidence="17" id="KW-1185">Reference proteome</keyword>
<dbReference type="InterPro" id="IPR003591">
    <property type="entry name" value="Leu-rich_rpt_typical-subtyp"/>
</dbReference>
<keyword evidence="6 12" id="KW-0547">Nucleotide-binding</keyword>
<evidence type="ECO:0000256" key="4">
    <source>
        <dbReference type="ARBA" id="ARBA00022692"/>
    </source>
</evidence>
<evidence type="ECO:0000256" key="1">
    <source>
        <dbReference type="ARBA" id="ARBA00004167"/>
    </source>
</evidence>
<proteinExistence type="predicted"/>
<protein>
    <submittedName>
        <fullName evidence="16">Leucine-rich repeat receptor-like protein kinase pxl2</fullName>
    </submittedName>
</protein>
<dbReference type="InterPro" id="IPR000719">
    <property type="entry name" value="Prot_kinase_dom"/>
</dbReference>
<dbReference type="Proteomes" id="UP000653305">
    <property type="component" value="Unassembled WGS sequence"/>
</dbReference>
<evidence type="ECO:0000259" key="15">
    <source>
        <dbReference type="PROSITE" id="PS50011"/>
    </source>
</evidence>
<feature type="region of interest" description="Disordered" evidence="13">
    <location>
        <begin position="851"/>
        <end position="882"/>
    </location>
</feature>
<reference evidence="16" key="1">
    <citation type="submission" date="2020-07" db="EMBL/GenBank/DDBJ databases">
        <title>Ethylene signaling mediates host invasion by parasitic plants.</title>
        <authorList>
            <person name="Yoshida S."/>
        </authorList>
    </citation>
    <scope>NUCLEOTIDE SEQUENCE</scope>
    <source>
        <strain evidence="16">Okayama</strain>
    </source>
</reference>
<dbReference type="InterPro" id="IPR050647">
    <property type="entry name" value="Plant_LRR-RLKs"/>
</dbReference>